<comment type="caution">
    <text evidence="8">The sequence shown here is derived from an EMBL/GenBank/DDBJ whole genome shotgun (WGS) entry which is preliminary data.</text>
</comment>
<dbReference type="GO" id="GO:0003677">
    <property type="term" value="F:DNA binding"/>
    <property type="evidence" value="ECO:0007669"/>
    <property type="project" value="UniProtKB-KW"/>
</dbReference>
<dbReference type="InterPro" id="IPR027417">
    <property type="entry name" value="P-loop_NTPase"/>
</dbReference>
<evidence type="ECO:0000313" key="8">
    <source>
        <dbReference type="EMBL" id="MCP2272351.1"/>
    </source>
</evidence>
<organism evidence="8 9">
    <name type="scientific">Actinokineospora diospyrosa</name>
    <dbReference type="NCBI Taxonomy" id="103728"/>
    <lineage>
        <taxon>Bacteria</taxon>
        <taxon>Bacillati</taxon>
        <taxon>Actinomycetota</taxon>
        <taxon>Actinomycetes</taxon>
        <taxon>Pseudonocardiales</taxon>
        <taxon>Pseudonocardiaceae</taxon>
        <taxon>Actinokineospora</taxon>
    </lineage>
</organism>
<dbReference type="PRINTS" id="PR00364">
    <property type="entry name" value="DISEASERSIST"/>
</dbReference>
<dbReference type="SUPFAM" id="SSF48452">
    <property type="entry name" value="TPR-like"/>
    <property type="match status" value="2"/>
</dbReference>
<reference evidence="8 9" key="1">
    <citation type="submission" date="2022-06" db="EMBL/GenBank/DDBJ databases">
        <title>Genomic Encyclopedia of Archaeal and Bacterial Type Strains, Phase II (KMG-II): from individual species to whole genera.</title>
        <authorList>
            <person name="Goeker M."/>
        </authorList>
    </citation>
    <scope>NUCLEOTIDE SEQUENCE [LARGE SCALE GENOMIC DNA]</scope>
    <source>
        <strain evidence="8 9">DSM 44255</strain>
    </source>
</reference>
<evidence type="ECO:0000256" key="4">
    <source>
        <dbReference type="ARBA" id="ARBA00023163"/>
    </source>
</evidence>
<dbReference type="PANTHER" id="PTHR35807:SF1">
    <property type="entry name" value="TRANSCRIPTIONAL REGULATOR REDD"/>
    <property type="match status" value="1"/>
</dbReference>
<dbReference type="RefSeq" id="WP_253889272.1">
    <property type="nucleotide sequence ID" value="NZ_BAAAVB010000001.1"/>
</dbReference>
<evidence type="ECO:0000256" key="1">
    <source>
        <dbReference type="ARBA" id="ARBA00005820"/>
    </source>
</evidence>
<dbReference type="Pfam" id="PF13424">
    <property type="entry name" value="TPR_12"/>
    <property type="match status" value="1"/>
</dbReference>
<dbReference type="CDD" id="cd15831">
    <property type="entry name" value="BTAD"/>
    <property type="match status" value="1"/>
</dbReference>
<dbReference type="InterPro" id="IPR011990">
    <property type="entry name" value="TPR-like_helical_dom_sf"/>
</dbReference>
<protein>
    <submittedName>
        <fullName evidence="8">DNA-binding transcriptional activator of the SARP family</fullName>
    </submittedName>
</protein>
<evidence type="ECO:0000256" key="5">
    <source>
        <dbReference type="PROSITE-ProRule" id="PRU00339"/>
    </source>
</evidence>
<dbReference type="EMBL" id="JAMTCO010000012">
    <property type="protein sequence ID" value="MCP2272351.1"/>
    <property type="molecule type" value="Genomic_DNA"/>
</dbReference>
<feature type="repeat" description="TPR" evidence="5">
    <location>
        <begin position="703"/>
        <end position="736"/>
    </location>
</feature>
<evidence type="ECO:0000313" key="9">
    <source>
        <dbReference type="Proteomes" id="UP001205185"/>
    </source>
</evidence>
<keyword evidence="2" id="KW-0805">Transcription regulation</keyword>
<gene>
    <name evidence="8" type="ORF">LV75_004877</name>
</gene>
<feature type="domain" description="OmpR/PhoB-type" evidence="7">
    <location>
        <begin position="1"/>
        <end position="94"/>
    </location>
</feature>
<keyword evidence="4" id="KW-0804">Transcription</keyword>
<comment type="similarity">
    <text evidence="1">Belongs to the AfsR/DnrI/RedD regulatory family.</text>
</comment>
<name>A0ABT1II74_9PSEU</name>
<dbReference type="Gene3D" id="1.25.40.10">
    <property type="entry name" value="Tetratricopeptide repeat domain"/>
    <property type="match status" value="2"/>
</dbReference>
<evidence type="ECO:0000256" key="6">
    <source>
        <dbReference type="PROSITE-ProRule" id="PRU01091"/>
    </source>
</evidence>
<dbReference type="SUPFAM" id="SSF46894">
    <property type="entry name" value="C-terminal effector domain of the bipartite response regulators"/>
    <property type="match status" value="1"/>
</dbReference>
<evidence type="ECO:0000256" key="3">
    <source>
        <dbReference type="ARBA" id="ARBA00023125"/>
    </source>
</evidence>
<dbReference type="SMART" id="SM00028">
    <property type="entry name" value="TPR"/>
    <property type="match status" value="4"/>
</dbReference>
<dbReference type="InterPro" id="IPR001867">
    <property type="entry name" value="OmpR/PhoB-type_DNA-bd"/>
</dbReference>
<keyword evidence="5" id="KW-0802">TPR repeat</keyword>
<dbReference type="SMART" id="SM01043">
    <property type="entry name" value="BTAD"/>
    <property type="match status" value="1"/>
</dbReference>
<dbReference type="PROSITE" id="PS51755">
    <property type="entry name" value="OMPR_PHOB"/>
    <property type="match status" value="1"/>
</dbReference>
<sequence>MAGDFRVLGPVEVFVDGRPVEVGHARQRYVLAALLIEIGQRLSVDQLLDRVWGEQVPSSGRDTLYSYLSHLRRVLRPTGTADLVRGTGGYELLVDRDAVDLHRFRRLVAEAGNADSTAAVALFGEASALWRGELCAGLDTPWVRSVRAGLDRQRLAAELDHADLRLSAGRHTELVDDLTSLAARYPWDERLAGQLMLALYRSGRQAEALHRYQELRTQLAEELGTDPGPDVQALHQRILSADSALVASSAERPPVVPRQLPGAPRSFTGRVRELADLSRALGHEHAVAISVIGGAGGIGKTTLALAWAHHNLHRFPDGQLFVDLHGFSPVRRPTAQDDALLGFLTALGVDPDRLPADPDARVALYRSLTFGRRMLVLLDNAATAEQVIPLLPGSPTCTVLVTGRAVLPSLIDRHGAHHLRLDVLPRAEAADLLTARLGEHRVAAEPDAADQLIDLCGRHPLALAIAARDAATRPSIRLAELADELGQLGLAALAHDTDPAASLPSVLSWSLRHLTEQQRQVFALLGVAPGPDIDLPAATALSGVPKASAAATLRVLEDHALLDRRPNGRYTMHDLIRAYATTSAHQHLSEQVRRSALERVVDFYLHTAQAADRFLDPASVEVYAGPLLVADLPAALAWLDAHHPHLLSAQRTAASDHRHQTVYHVAHALTAFHRWRGHRDDELTVWQAAAAAAEHLPDPATIAIAHRFLGHSHATSGRHDQAVEHLHRSLTAAENSNLDYHQAATHHALALAWEQRDDHRALEHAVHALRLFRLQENPAWEAEALNAVGWYAARTEDYDTARDHCEAALALFRQISQPHGEANTLDSLGYIEHQTGNHHRSISHYSAALTLLRELGDTAGPIEILDRLGHAHRAVGQQEHAATAWQEAVDLCRAQGRDADHFQHQIDDLLSPT</sequence>
<evidence type="ECO:0000256" key="2">
    <source>
        <dbReference type="ARBA" id="ARBA00023015"/>
    </source>
</evidence>
<feature type="DNA-binding region" description="OmpR/PhoB-type" evidence="6">
    <location>
        <begin position="1"/>
        <end position="94"/>
    </location>
</feature>
<dbReference type="SMART" id="SM00862">
    <property type="entry name" value="Trans_reg_C"/>
    <property type="match status" value="1"/>
</dbReference>
<dbReference type="SUPFAM" id="SSF52540">
    <property type="entry name" value="P-loop containing nucleoside triphosphate hydrolases"/>
    <property type="match status" value="1"/>
</dbReference>
<dbReference type="PROSITE" id="PS50005">
    <property type="entry name" value="TPR"/>
    <property type="match status" value="1"/>
</dbReference>
<dbReference type="InterPro" id="IPR005158">
    <property type="entry name" value="BTAD"/>
</dbReference>
<accession>A0ABT1II74</accession>
<dbReference type="InterPro" id="IPR051677">
    <property type="entry name" value="AfsR-DnrI-RedD_regulator"/>
</dbReference>
<dbReference type="InterPro" id="IPR016032">
    <property type="entry name" value="Sig_transdc_resp-reg_C-effctor"/>
</dbReference>
<dbReference type="Proteomes" id="UP001205185">
    <property type="component" value="Unassembled WGS sequence"/>
</dbReference>
<dbReference type="Gene3D" id="1.10.10.10">
    <property type="entry name" value="Winged helix-like DNA-binding domain superfamily/Winged helix DNA-binding domain"/>
    <property type="match status" value="1"/>
</dbReference>
<keyword evidence="3 6" id="KW-0238">DNA-binding</keyword>
<proteinExistence type="inferred from homology"/>
<evidence type="ECO:0000259" key="7">
    <source>
        <dbReference type="PROSITE" id="PS51755"/>
    </source>
</evidence>
<dbReference type="PANTHER" id="PTHR35807">
    <property type="entry name" value="TRANSCRIPTIONAL REGULATOR REDD-RELATED"/>
    <property type="match status" value="1"/>
</dbReference>
<dbReference type="InterPro" id="IPR036388">
    <property type="entry name" value="WH-like_DNA-bd_sf"/>
</dbReference>
<dbReference type="InterPro" id="IPR019734">
    <property type="entry name" value="TPR_rpt"/>
</dbReference>
<dbReference type="Gene3D" id="3.40.50.300">
    <property type="entry name" value="P-loop containing nucleotide triphosphate hydrolases"/>
    <property type="match status" value="1"/>
</dbReference>
<keyword evidence="9" id="KW-1185">Reference proteome</keyword>
<dbReference type="Pfam" id="PF00486">
    <property type="entry name" value="Trans_reg_C"/>
    <property type="match status" value="1"/>
</dbReference>
<dbReference type="Pfam" id="PF03704">
    <property type="entry name" value="BTAD"/>
    <property type="match status" value="1"/>
</dbReference>